<dbReference type="Gene3D" id="1.20.1260.10">
    <property type="match status" value="2"/>
</dbReference>
<dbReference type="AlphaFoldDB" id="A0A8S0W3U7"/>
<reference evidence="1" key="2">
    <citation type="submission" date="2020-01" db="EMBL/GenBank/DDBJ databases">
        <authorList>
            <person name="Hornung B."/>
        </authorList>
    </citation>
    <scope>NUCLEOTIDE SEQUENCE</scope>
    <source>
        <strain evidence="1">PacBioINE</strain>
    </source>
</reference>
<gene>
    <name evidence="2" type="ORF">DEACI_2614</name>
    <name evidence="1" type="ORF">DEACI_2689</name>
</gene>
<dbReference type="Proteomes" id="UP001071230">
    <property type="component" value="Unassembled WGS sequence"/>
</dbReference>
<evidence type="ECO:0000313" key="3">
    <source>
        <dbReference type="Proteomes" id="UP001071230"/>
    </source>
</evidence>
<organism evidence="1">
    <name type="scientific">Acididesulfobacillus acetoxydans</name>
    <dbReference type="NCBI Taxonomy" id="1561005"/>
    <lineage>
        <taxon>Bacteria</taxon>
        <taxon>Bacillati</taxon>
        <taxon>Bacillota</taxon>
        <taxon>Clostridia</taxon>
        <taxon>Eubacteriales</taxon>
        <taxon>Peptococcaceae</taxon>
        <taxon>Acididesulfobacillus</taxon>
    </lineage>
</organism>
<dbReference type="InterPro" id="IPR021617">
    <property type="entry name" value="DUF3231"/>
</dbReference>
<sequence length="355" mass="39347">MNNLEQGINGTASETPYHAIQHNLENIQLTAAEIGQLWSMYLAESMGACMLPYFVATSKDPDIHSVLQFALDASVRHVQTITAIFQAAYFPIPHGFTDEDFDVSAKPLYSETFMLLYATLMAKYAILGFGLAYTSSSRPDVKQFFEGCLNDSTAISKKSHAVLLAKGLLPKAAYIPIPDRVEYTHDVQGFYKGLIGDKRPLNALEIDHLFVNIISRSLRNTLTTGFEQTTKSKLIKDYLSRGRLINDKQIDILSQILEDDDLSTPPNYDHLVTESPESPFSDKLILFHFTTLTANAIAGAGVALSNCTRSDVLLTFGRFIAELGDLAKDGVNLMIKQGWLERVPEAANRKELSSQ</sequence>
<dbReference type="Pfam" id="PF11553">
    <property type="entry name" value="DUF3231"/>
    <property type="match status" value="2"/>
</dbReference>
<dbReference type="EMBL" id="CDGJ01000078">
    <property type="protein sequence ID" value="CEJ08139.1"/>
    <property type="molecule type" value="Genomic_DNA"/>
</dbReference>
<dbReference type="RefSeq" id="WP_240985457.1">
    <property type="nucleotide sequence ID" value="NZ_CDGJ01000078.1"/>
</dbReference>
<evidence type="ECO:0000313" key="1">
    <source>
        <dbReference type="EMBL" id="CAA7602018.1"/>
    </source>
</evidence>
<dbReference type="EMBL" id="LR746496">
    <property type="protein sequence ID" value="CAA7602018.1"/>
    <property type="molecule type" value="Genomic_DNA"/>
</dbReference>
<dbReference type="Proteomes" id="UP000836597">
    <property type="component" value="Chromosome"/>
</dbReference>
<name>A0A8S0W3U7_9FIRM</name>
<evidence type="ECO:0000313" key="2">
    <source>
        <dbReference type="EMBL" id="CEJ08139.1"/>
    </source>
</evidence>
<keyword evidence="3" id="KW-1185">Reference proteome</keyword>
<reference evidence="2" key="1">
    <citation type="submission" date="2014-11" db="EMBL/GenBank/DDBJ databases">
        <authorList>
            <person name="Hornung B.V."/>
        </authorList>
    </citation>
    <scope>NUCLEOTIDE SEQUENCE</scope>
    <source>
        <strain evidence="2">INE</strain>
    </source>
</reference>
<dbReference type="KEGG" id="aacx:DEACI_2689"/>
<accession>A0A8S0W3U7</accession>
<proteinExistence type="predicted"/>
<protein>
    <submittedName>
        <fullName evidence="2">Transcriptional regulator Spx</fullName>
    </submittedName>
</protein>
<dbReference type="InterPro" id="IPR012347">
    <property type="entry name" value="Ferritin-like"/>
</dbReference>